<feature type="chain" id="PRO_5008053497" evidence="3">
    <location>
        <begin position="20"/>
        <end position="158"/>
    </location>
</feature>
<sequence length="158" mass="17126">MTRLKIALLLAALATPVFAGGAHSGGDNAMAVGEPGDKSKVTQTIQVTMKETPDGKMMFTPAKFEFKKGKTVRFAVKNVGELDHEFIMDEQKANLEHKAVMAKAPEMEHDNPNAISLAPGESGELVWKFTNDGMFEFACLKPGHYEAGMRGDLKVSAK</sequence>
<dbReference type="GO" id="GO:0005507">
    <property type="term" value="F:copper ion binding"/>
    <property type="evidence" value="ECO:0007669"/>
    <property type="project" value="InterPro"/>
</dbReference>
<organism evidence="5 6">
    <name type="scientific">Agrobacterium tumefaciens</name>
    <dbReference type="NCBI Taxonomy" id="358"/>
    <lineage>
        <taxon>Bacteria</taxon>
        <taxon>Pseudomonadati</taxon>
        <taxon>Pseudomonadota</taxon>
        <taxon>Alphaproteobacteria</taxon>
        <taxon>Hyphomicrobiales</taxon>
        <taxon>Rhizobiaceae</taxon>
        <taxon>Rhizobium/Agrobacterium group</taxon>
        <taxon>Agrobacterium</taxon>
        <taxon>Agrobacterium tumefaciens complex</taxon>
    </lineage>
</organism>
<gene>
    <name evidence="5" type="ORF">A7J57_18725</name>
</gene>
<comment type="caution">
    <text evidence="5">The sequence shown here is derived from an EMBL/GenBank/DDBJ whole genome shotgun (WGS) entry which is preliminary data.</text>
</comment>
<feature type="domain" description="Blue (type 1) copper" evidence="4">
    <location>
        <begin position="51"/>
        <end position="155"/>
    </location>
</feature>
<keyword evidence="1" id="KW-0479">Metal-binding</keyword>
<dbReference type="Proteomes" id="UP000077098">
    <property type="component" value="Unassembled WGS sequence"/>
</dbReference>
<dbReference type="PANTHER" id="PTHR38439:SF3">
    <property type="entry name" value="COPPER-RESISTANT CUPROPROTEIN COPI"/>
    <property type="match status" value="1"/>
</dbReference>
<dbReference type="Pfam" id="PF00127">
    <property type="entry name" value="Copper-bind"/>
    <property type="match status" value="1"/>
</dbReference>
<dbReference type="PANTHER" id="PTHR38439">
    <property type="entry name" value="AURACYANIN-B"/>
    <property type="match status" value="1"/>
</dbReference>
<evidence type="ECO:0000256" key="1">
    <source>
        <dbReference type="ARBA" id="ARBA00022723"/>
    </source>
</evidence>
<dbReference type="AlphaFoldDB" id="A0A176XJL9"/>
<feature type="signal peptide" evidence="3">
    <location>
        <begin position="1"/>
        <end position="19"/>
    </location>
</feature>
<name>A0A176XJL9_AGRTU</name>
<evidence type="ECO:0000256" key="3">
    <source>
        <dbReference type="SAM" id="SignalP"/>
    </source>
</evidence>
<dbReference type="InterPro" id="IPR050845">
    <property type="entry name" value="Cu-binding_ET"/>
</dbReference>
<dbReference type="SUPFAM" id="SSF49503">
    <property type="entry name" value="Cupredoxins"/>
    <property type="match status" value="1"/>
</dbReference>
<proteinExistence type="predicted"/>
<evidence type="ECO:0000313" key="5">
    <source>
        <dbReference type="EMBL" id="OAE49431.1"/>
    </source>
</evidence>
<dbReference type="InterPro" id="IPR033138">
    <property type="entry name" value="Cu_oxidase_CS"/>
</dbReference>
<dbReference type="EMBL" id="LXPS01000002">
    <property type="protein sequence ID" value="OAE49431.1"/>
    <property type="molecule type" value="Genomic_DNA"/>
</dbReference>
<accession>A0A176XJL9</accession>
<dbReference type="Gene3D" id="2.60.40.420">
    <property type="entry name" value="Cupredoxins - blue copper proteins"/>
    <property type="match status" value="1"/>
</dbReference>
<dbReference type="InterPro" id="IPR008972">
    <property type="entry name" value="Cupredoxin"/>
</dbReference>
<protein>
    <submittedName>
        <fullName evidence="5">Copper oxidase</fullName>
    </submittedName>
</protein>
<dbReference type="InterPro" id="IPR000923">
    <property type="entry name" value="BlueCu_1"/>
</dbReference>
<keyword evidence="3" id="KW-0732">Signal</keyword>
<evidence type="ECO:0000256" key="2">
    <source>
        <dbReference type="ARBA" id="ARBA00023008"/>
    </source>
</evidence>
<evidence type="ECO:0000313" key="6">
    <source>
        <dbReference type="Proteomes" id="UP000077098"/>
    </source>
</evidence>
<reference evidence="5 6" key="1">
    <citation type="submission" date="2016-05" db="EMBL/GenBank/DDBJ databases">
        <authorList>
            <person name="Lavstsen T."/>
            <person name="Jespersen J.S."/>
        </authorList>
    </citation>
    <scope>NUCLEOTIDE SEQUENCE [LARGE SCALE GENOMIC DNA]</scope>
    <source>
        <strain evidence="5 6">KCJ1736</strain>
    </source>
</reference>
<dbReference type="PROSITE" id="PS00079">
    <property type="entry name" value="MULTICOPPER_OXIDASE1"/>
    <property type="match status" value="1"/>
</dbReference>
<evidence type="ECO:0000259" key="4">
    <source>
        <dbReference type="Pfam" id="PF00127"/>
    </source>
</evidence>
<dbReference type="RefSeq" id="WP_063947082.1">
    <property type="nucleotide sequence ID" value="NZ_CP072309.1"/>
</dbReference>
<dbReference type="GO" id="GO:0009055">
    <property type="term" value="F:electron transfer activity"/>
    <property type="evidence" value="ECO:0007669"/>
    <property type="project" value="InterPro"/>
</dbReference>
<keyword evidence="2" id="KW-0186">Copper</keyword>
<dbReference type="CDD" id="cd04211">
    <property type="entry name" value="Cupredoxin_like_2"/>
    <property type="match status" value="1"/>
</dbReference>